<dbReference type="EMBL" id="JABBVZ010000048">
    <property type="protein sequence ID" value="NMP23351.1"/>
    <property type="molecule type" value="Genomic_DNA"/>
</dbReference>
<feature type="domain" description="DUF4097" evidence="1">
    <location>
        <begin position="155"/>
        <end position="302"/>
    </location>
</feature>
<name>A0A7Y0L5Y3_9FIRM</name>
<dbReference type="Pfam" id="PF13349">
    <property type="entry name" value="DUF4097"/>
    <property type="match status" value="1"/>
</dbReference>
<evidence type="ECO:0000313" key="2">
    <source>
        <dbReference type="EMBL" id="NMP23351.1"/>
    </source>
</evidence>
<gene>
    <name evidence="2" type="ORF">HIJ39_13480</name>
</gene>
<dbReference type="RefSeq" id="WP_169100547.1">
    <property type="nucleotide sequence ID" value="NZ_JABBVZ010000048.1"/>
</dbReference>
<dbReference type="AlphaFoldDB" id="A0A7Y0L5Y3"/>
<reference evidence="2 3" key="1">
    <citation type="submission" date="2020-04" db="EMBL/GenBank/DDBJ databases">
        <authorList>
            <person name="Zhang R."/>
            <person name="Schippers A."/>
        </authorList>
    </citation>
    <scope>NUCLEOTIDE SEQUENCE [LARGE SCALE GENOMIC DNA]</scope>
    <source>
        <strain evidence="2 3">DSM 109850</strain>
    </source>
</reference>
<dbReference type="InterPro" id="IPR025164">
    <property type="entry name" value="Toastrack_DUF4097"/>
</dbReference>
<keyword evidence="3" id="KW-1185">Reference proteome</keyword>
<sequence length="350" mass="36797">MMHIEIKIKRGSLTLVSSPDGEFHLESDPPCPVLNKGHEVIVDAERVSGSVRMTCQIPESAALDASLGRGPLEADGLSVERGDLNVGLGNAHLTALQRGHWDVNVGKGDLRVEKAQGSFDLNVGMGTCELSQVSGSVDLNDGLGRISLEECEGHYDINAGKGDVTWTHGGGELDINAGMGNVTISGARGAKLDVNAGLGKVTLANGVWGTADVSVGVGDVSAEGRFDHLTVQVKNRGRIEFAFPFDVGARIEASTEHGRVISHLPLIPVGHAGPQRGERLVGVVGDGRSQIELETRRGNIVVGQTPGEQHPDSAPPDLEGQRRTILAALQAGEITVEEADALLEQLDHSV</sequence>
<evidence type="ECO:0000313" key="3">
    <source>
        <dbReference type="Proteomes" id="UP000533476"/>
    </source>
</evidence>
<comment type="caution">
    <text evidence="2">The sequence shown here is derived from an EMBL/GenBank/DDBJ whole genome shotgun (WGS) entry which is preliminary data.</text>
</comment>
<dbReference type="Proteomes" id="UP000533476">
    <property type="component" value="Unassembled WGS sequence"/>
</dbReference>
<protein>
    <submittedName>
        <fullName evidence="2">DUF4097 family beta strand repeat protein</fullName>
    </submittedName>
</protein>
<organism evidence="2 3">
    <name type="scientific">Sulfobacillus harzensis</name>
    <dbReference type="NCBI Taxonomy" id="2729629"/>
    <lineage>
        <taxon>Bacteria</taxon>
        <taxon>Bacillati</taxon>
        <taxon>Bacillota</taxon>
        <taxon>Clostridia</taxon>
        <taxon>Eubacteriales</taxon>
        <taxon>Clostridiales Family XVII. Incertae Sedis</taxon>
        <taxon>Sulfobacillus</taxon>
    </lineage>
</organism>
<proteinExistence type="predicted"/>
<evidence type="ECO:0000259" key="1">
    <source>
        <dbReference type="Pfam" id="PF13349"/>
    </source>
</evidence>
<accession>A0A7Y0L5Y3</accession>